<keyword evidence="1" id="KW-1133">Transmembrane helix</keyword>
<reference evidence="2" key="1">
    <citation type="submission" date="2023-05" db="EMBL/GenBank/DDBJ databases">
        <authorList>
            <person name="Stuckert A."/>
        </authorList>
    </citation>
    <scope>NUCLEOTIDE SEQUENCE</scope>
</reference>
<sequence length="53" mass="6561">MENLDFYIIFFLCFFFPLVGTNFFTFWDFFFIYLYHCKIIAFPCCVCTVRDQI</sequence>
<evidence type="ECO:0000313" key="3">
    <source>
        <dbReference type="Proteomes" id="UP001162483"/>
    </source>
</evidence>
<feature type="transmembrane region" description="Helical" evidence="1">
    <location>
        <begin position="6"/>
        <end position="34"/>
    </location>
</feature>
<keyword evidence="3" id="KW-1185">Reference proteome</keyword>
<dbReference type="Proteomes" id="UP001162483">
    <property type="component" value="Unassembled WGS sequence"/>
</dbReference>
<keyword evidence="1" id="KW-0472">Membrane</keyword>
<name>A0ABN9HQ16_9NEOB</name>
<comment type="caution">
    <text evidence="2">The sequence shown here is derived from an EMBL/GenBank/DDBJ whole genome shotgun (WGS) entry which is preliminary data.</text>
</comment>
<proteinExistence type="predicted"/>
<evidence type="ECO:0008006" key="4">
    <source>
        <dbReference type="Google" id="ProtNLM"/>
    </source>
</evidence>
<evidence type="ECO:0000313" key="2">
    <source>
        <dbReference type="EMBL" id="CAI9623894.1"/>
    </source>
</evidence>
<accession>A0ABN9HQ16</accession>
<protein>
    <recommendedName>
        <fullName evidence="4">NADH dehydrogenase subunit 1</fullName>
    </recommendedName>
</protein>
<evidence type="ECO:0000256" key="1">
    <source>
        <dbReference type="SAM" id="Phobius"/>
    </source>
</evidence>
<keyword evidence="1" id="KW-0812">Transmembrane</keyword>
<gene>
    <name evidence="2" type="ORF">SPARVUS_LOCUS16533226</name>
</gene>
<dbReference type="EMBL" id="CATNWA010021770">
    <property type="protein sequence ID" value="CAI9623894.1"/>
    <property type="molecule type" value="Genomic_DNA"/>
</dbReference>
<organism evidence="2 3">
    <name type="scientific">Staurois parvus</name>
    <dbReference type="NCBI Taxonomy" id="386267"/>
    <lineage>
        <taxon>Eukaryota</taxon>
        <taxon>Metazoa</taxon>
        <taxon>Chordata</taxon>
        <taxon>Craniata</taxon>
        <taxon>Vertebrata</taxon>
        <taxon>Euteleostomi</taxon>
        <taxon>Amphibia</taxon>
        <taxon>Batrachia</taxon>
        <taxon>Anura</taxon>
        <taxon>Neobatrachia</taxon>
        <taxon>Ranoidea</taxon>
        <taxon>Ranidae</taxon>
        <taxon>Staurois</taxon>
    </lineage>
</organism>